<keyword evidence="2" id="KW-1185">Reference proteome</keyword>
<sequence>MNTGFGSPTSDVSSFCLLHKDNLKFNPDDKTKCGLETELSVHKLKAKSFYKNFKTVVQGEKVFSFECHKNLTLPKLPKIRHSPVPLVGHFYIPPHCIFGRIGKKVKAKSTNLNLQEVG</sequence>
<accession>A0ABQ9HRS8</accession>
<dbReference type="Proteomes" id="UP001159363">
    <property type="component" value="Chromosome X"/>
</dbReference>
<gene>
    <name evidence="1" type="ORF">PR048_013301</name>
</gene>
<protein>
    <submittedName>
        <fullName evidence="1">Uncharacterized protein</fullName>
    </submittedName>
</protein>
<name>A0ABQ9HRS8_9NEOP</name>
<comment type="caution">
    <text evidence="1">The sequence shown here is derived from an EMBL/GenBank/DDBJ whole genome shotgun (WGS) entry which is preliminary data.</text>
</comment>
<evidence type="ECO:0000313" key="2">
    <source>
        <dbReference type="Proteomes" id="UP001159363"/>
    </source>
</evidence>
<feature type="non-terminal residue" evidence="1">
    <location>
        <position position="118"/>
    </location>
</feature>
<reference evidence="1 2" key="1">
    <citation type="submission" date="2023-02" db="EMBL/GenBank/DDBJ databases">
        <title>LHISI_Scaffold_Assembly.</title>
        <authorList>
            <person name="Stuart O.P."/>
            <person name="Cleave R."/>
            <person name="Magrath M.J.L."/>
            <person name="Mikheyev A.S."/>
        </authorList>
    </citation>
    <scope>NUCLEOTIDE SEQUENCE [LARGE SCALE GENOMIC DNA]</scope>
    <source>
        <strain evidence="1">Daus_M_001</strain>
        <tissue evidence="1">Leg muscle</tissue>
    </source>
</reference>
<evidence type="ECO:0000313" key="1">
    <source>
        <dbReference type="EMBL" id="KAJ8887086.1"/>
    </source>
</evidence>
<proteinExistence type="predicted"/>
<dbReference type="EMBL" id="JARBHB010000004">
    <property type="protein sequence ID" value="KAJ8887086.1"/>
    <property type="molecule type" value="Genomic_DNA"/>
</dbReference>
<organism evidence="1 2">
    <name type="scientific">Dryococelus australis</name>
    <dbReference type="NCBI Taxonomy" id="614101"/>
    <lineage>
        <taxon>Eukaryota</taxon>
        <taxon>Metazoa</taxon>
        <taxon>Ecdysozoa</taxon>
        <taxon>Arthropoda</taxon>
        <taxon>Hexapoda</taxon>
        <taxon>Insecta</taxon>
        <taxon>Pterygota</taxon>
        <taxon>Neoptera</taxon>
        <taxon>Polyneoptera</taxon>
        <taxon>Phasmatodea</taxon>
        <taxon>Verophasmatodea</taxon>
        <taxon>Anareolatae</taxon>
        <taxon>Phasmatidae</taxon>
        <taxon>Eurycanthinae</taxon>
        <taxon>Dryococelus</taxon>
    </lineage>
</organism>